<feature type="region of interest" description="Disordered" evidence="1">
    <location>
        <begin position="1"/>
        <end position="24"/>
    </location>
</feature>
<dbReference type="PANTHER" id="PTHR10151:SF120">
    <property type="entry name" value="BIS(5'-ADENOSYL)-TRIPHOSPHATASE"/>
    <property type="match status" value="1"/>
</dbReference>
<proteinExistence type="predicted"/>
<organism evidence="3">
    <name type="scientific">Timema cristinae</name>
    <name type="common">Walking stick</name>
    <dbReference type="NCBI Taxonomy" id="61476"/>
    <lineage>
        <taxon>Eukaryota</taxon>
        <taxon>Metazoa</taxon>
        <taxon>Ecdysozoa</taxon>
        <taxon>Arthropoda</taxon>
        <taxon>Hexapoda</taxon>
        <taxon>Insecta</taxon>
        <taxon>Pterygota</taxon>
        <taxon>Neoptera</taxon>
        <taxon>Polyneoptera</taxon>
        <taxon>Phasmatodea</taxon>
        <taxon>Timematodea</taxon>
        <taxon>Timematoidea</taxon>
        <taxon>Timematidae</taxon>
        <taxon>Timema</taxon>
    </lineage>
</organism>
<dbReference type="SUPFAM" id="SSF53649">
    <property type="entry name" value="Alkaline phosphatase-like"/>
    <property type="match status" value="1"/>
</dbReference>
<feature type="compositionally biased region" description="Polar residues" evidence="1">
    <location>
        <begin position="75"/>
        <end position="85"/>
    </location>
</feature>
<evidence type="ECO:0000256" key="2">
    <source>
        <dbReference type="SAM" id="Phobius"/>
    </source>
</evidence>
<accession>A0A7R9GRP9</accession>
<dbReference type="EMBL" id="OC317083">
    <property type="protein sequence ID" value="CAD7394865.1"/>
    <property type="molecule type" value="Genomic_DNA"/>
</dbReference>
<reference evidence="3" key="1">
    <citation type="submission" date="2020-11" db="EMBL/GenBank/DDBJ databases">
        <authorList>
            <person name="Tran Van P."/>
        </authorList>
    </citation>
    <scope>NUCLEOTIDE SEQUENCE</scope>
</reference>
<keyword evidence="2" id="KW-0472">Membrane</keyword>
<gene>
    <name evidence="3" type="ORF">TCEB3V08_LOCUS2765</name>
</gene>
<feature type="transmembrane region" description="Helical" evidence="2">
    <location>
        <begin position="161"/>
        <end position="186"/>
    </location>
</feature>
<feature type="region of interest" description="Disordered" evidence="1">
    <location>
        <begin position="56"/>
        <end position="86"/>
    </location>
</feature>
<dbReference type="GO" id="GO:0016787">
    <property type="term" value="F:hydrolase activity"/>
    <property type="evidence" value="ECO:0007669"/>
    <property type="project" value="UniProtKB-ARBA"/>
</dbReference>
<protein>
    <submittedName>
        <fullName evidence="3">Uncharacterized protein</fullName>
    </submittedName>
</protein>
<dbReference type="InterPro" id="IPR017850">
    <property type="entry name" value="Alkaline_phosphatase_core_sf"/>
</dbReference>
<dbReference type="Gene3D" id="3.40.720.10">
    <property type="entry name" value="Alkaline Phosphatase, subunit A"/>
    <property type="match status" value="1"/>
</dbReference>
<name>A0A7R9GRP9_TIMCR</name>
<keyword evidence="2" id="KW-1133">Transmembrane helix</keyword>
<keyword evidence="2" id="KW-0812">Transmembrane</keyword>
<evidence type="ECO:0000256" key="1">
    <source>
        <dbReference type="SAM" id="MobiDB-lite"/>
    </source>
</evidence>
<dbReference type="PANTHER" id="PTHR10151">
    <property type="entry name" value="ECTONUCLEOTIDE PYROPHOSPHATASE/PHOSPHODIESTERASE"/>
    <property type="match status" value="1"/>
</dbReference>
<dbReference type="AlphaFoldDB" id="A0A7R9GRP9"/>
<sequence length="200" mass="22256">MAEKGRGNGQTALRGGPKMSDETLGTNRPGCWGVLVELEEVTRICVEEEWKTILGKTIPSSPDPRSPRLRRLSSTRQAPNMNTTLGIHGYDNAESNMHPYFIARGPLIKKNHVIAPFDTVDLYSLFAHILNISAPPNNGSLANVVDMLVVMPSHLTATPSVFFMVFILLIASLVVGGFTVLTLYWIRQRRIMDNVDFSYR</sequence>
<evidence type="ECO:0000313" key="3">
    <source>
        <dbReference type="EMBL" id="CAD7394865.1"/>
    </source>
</evidence>